<reference evidence="2 3" key="1">
    <citation type="journal article" date="2014" name="Int. J. Syst. Evol. Microbiol.">
        <title>Complete genome sequence of Corynebacterium casei LMG S-19264T (=DSM 44701T), isolated from a smear-ripened cheese.</title>
        <authorList>
            <consortium name="US DOE Joint Genome Institute (JGI-PGF)"/>
            <person name="Walter F."/>
            <person name="Albersmeier A."/>
            <person name="Kalinowski J."/>
            <person name="Ruckert C."/>
        </authorList>
    </citation>
    <scope>NUCLEOTIDE SEQUENCE [LARGE SCALE GENOMIC DNA]</scope>
    <source>
        <strain evidence="2 3">CGMCC 1.9161</strain>
    </source>
</reference>
<gene>
    <name evidence="2" type="ORF">GCM10011322_07430</name>
</gene>
<keyword evidence="1" id="KW-0732">Signal</keyword>
<protein>
    <recommendedName>
        <fullName evidence="4">DUF3047 domain-containing protein</fullName>
    </recommendedName>
</protein>
<organism evidence="2 3">
    <name type="scientific">Salinarimonas ramus</name>
    <dbReference type="NCBI Taxonomy" id="690164"/>
    <lineage>
        <taxon>Bacteria</taxon>
        <taxon>Pseudomonadati</taxon>
        <taxon>Pseudomonadota</taxon>
        <taxon>Alphaproteobacteria</taxon>
        <taxon>Hyphomicrobiales</taxon>
        <taxon>Salinarimonadaceae</taxon>
        <taxon>Salinarimonas</taxon>
    </lineage>
</organism>
<feature type="chain" id="PRO_5037594412" description="DUF3047 domain-containing protein" evidence="1">
    <location>
        <begin position="24"/>
        <end position="234"/>
    </location>
</feature>
<dbReference type="RefSeq" id="WP_244645094.1">
    <property type="nucleotide sequence ID" value="NZ_BMMF01000002.1"/>
</dbReference>
<proteinExistence type="predicted"/>
<evidence type="ECO:0000313" key="3">
    <source>
        <dbReference type="Proteomes" id="UP000600449"/>
    </source>
</evidence>
<evidence type="ECO:0000256" key="1">
    <source>
        <dbReference type="SAM" id="SignalP"/>
    </source>
</evidence>
<dbReference type="Pfam" id="PF11249">
    <property type="entry name" value="DUF3047"/>
    <property type="match status" value="1"/>
</dbReference>
<feature type="signal peptide" evidence="1">
    <location>
        <begin position="1"/>
        <end position="23"/>
    </location>
</feature>
<dbReference type="Proteomes" id="UP000600449">
    <property type="component" value="Unassembled WGS sequence"/>
</dbReference>
<evidence type="ECO:0000313" key="2">
    <source>
        <dbReference type="EMBL" id="GGK23201.1"/>
    </source>
</evidence>
<dbReference type="AlphaFoldDB" id="A0A917Q497"/>
<accession>A0A917Q497</accession>
<name>A0A917Q497_9HYPH</name>
<keyword evidence="3" id="KW-1185">Reference proteome</keyword>
<comment type="caution">
    <text evidence="2">The sequence shown here is derived from an EMBL/GenBank/DDBJ whole genome shotgun (WGS) entry which is preliminary data.</text>
</comment>
<evidence type="ECO:0008006" key="4">
    <source>
        <dbReference type="Google" id="ProtNLM"/>
    </source>
</evidence>
<dbReference type="InterPro" id="IPR021409">
    <property type="entry name" value="DUF3047"/>
</dbReference>
<dbReference type="EMBL" id="BMMF01000002">
    <property type="protein sequence ID" value="GGK23201.1"/>
    <property type="molecule type" value="Genomic_DNA"/>
</dbReference>
<sequence length="234" mass="24344">MPTARTHRALLGPGLLALSLALAAPAAAQTAIPFGPDLESAGWDAITFRGIPATTYAARDADTLDVVAEGSSSVIAKRLPPSAFDATAASWRWRVEEGPPATDLARRGGDDRALALYFAFAPEGDRASAEAGRSSLRSLLLSGRGRLLVYVFGGVGTRGQIVENPYARGRGVYVIRRPADAALGTWHSEEVDLAADHRAAFGEAPGILVGLAVASDSDDTGGRNVGVIEGVQVR</sequence>